<dbReference type="Proteomes" id="UP001200513">
    <property type="component" value="Chromosome"/>
</dbReference>
<protein>
    <recommendedName>
        <fullName evidence="2">OB domain-containing protein</fullName>
    </recommendedName>
</protein>
<dbReference type="Gene3D" id="2.40.50.200">
    <property type="entry name" value="Bacterial OB-fold"/>
    <property type="match status" value="1"/>
</dbReference>
<gene>
    <name evidence="1" type="ORF">K9W46_08980</name>
</gene>
<dbReference type="EMBL" id="CP084167">
    <property type="protein sequence ID" value="UJG42523.1"/>
    <property type="molecule type" value="Genomic_DNA"/>
</dbReference>
<dbReference type="SUPFAM" id="SSF101756">
    <property type="entry name" value="Hypothetical protein YgiW"/>
    <property type="match status" value="1"/>
</dbReference>
<dbReference type="InterPro" id="IPR036700">
    <property type="entry name" value="BOBF_sf"/>
</dbReference>
<evidence type="ECO:0000313" key="1">
    <source>
        <dbReference type="EMBL" id="UJG42523.1"/>
    </source>
</evidence>
<organism evidence="1">
    <name type="scientific">Candidatus Heimdallarchaeum endolithica</name>
    <dbReference type="NCBI Taxonomy" id="2876572"/>
    <lineage>
        <taxon>Archaea</taxon>
        <taxon>Promethearchaeati</taxon>
        <taxon>Candidatus Heimdallarchaeota</taxon>
        <taxon>Candidatus Heimdallarchaeia (ex Rinke et al. 2021) (nom. nud.)</taxon>
        <taxon>Candidatus Heimdallarchaeales</taxon>
        <taxon>Candidatus Heimdallarchaeaceae</taxon>
        <taxon>Candidatus Heimdallarchaeum</taxon>
    </lineage>
</organism>
<sequence>MSISNFQKKVAYIEKQIDEISTMGNYCIVGEITKIEDNGFQLSDETGEIKVKVSEGSVYKELEEGNKVRIFGKIESELKIIKSDIIQKLHDLDLNLYRKMRIIEKSLFE</sequence>
<proteinExistence type="predicted"/>
<reference evidence="1" key="1">
    <citation type="journal article" date="2022" name="Nat. Microbiol.">
        <title>Unique mobile elements and scalable gene flow at the prokaryote-eukaryote boundary revealed by circularized Asgard archaea genomes.</title>
        <authorList>
            <person name="Wu F."/>
            <person name="Speth D.R."/>
            <person name="Philosof A."/>
            <person name="Cremiere A."/>
            <person name="Narayanan A."/>
            <person name="Barco R.A."/>
            <person name="Connon S.A."/>
            <person name="Amend J.P."/>
            <person name="Antoshechkin I.A."/>
            <person name="Orphan V.J."/>
        </authorList>
    </citation>
    <scope>NUCLEOTIDE SEQUENCE</scope>
    <source>
        <strain evidence="1">PR6</strain>
    </source>
</reference>
<dbReference type="AlphaFoldDB" id="A0A9Y1FNC9"/>
<name>A0A9Y1FNC9_9ARCH</name>
<accession>A0A9Y1FNC9</accession>
<evidence type="ECO:0008006" key="2">
    <source>
        <dbReference type="Google" id="ProtNLM"/>
    </source>
</evidence>